<gene>
    <name evidence="8" type="ORF">QYB97_19995</name>
</gene>
<dbReference type="Pfam" id="PF23750">
    <property type="entry name" value="RsgI_M"/>
    <property type="match status" value="1"/>
</dbReference>
<evidence type="ECO:0000313" key="8">
    <source>
        <dbReference type="EMBL" id="MDN4526774.1"/>
    </source>
</evidence>
<evidence type="ECO:0000313" key="9">
    <source>
        <dbReference type="Proteomes" id="UP001172721"/>
    </source>
</evidence>
<evidence type="ECO:0000256" key="3">
    <source>
        <dbReference type="ARBA" id="ARBA00022692"/>
    </source>
</evidence>
<feature type="compositionally biased region" description="Pro residues" evidence="6">
    <location>
        <begin position="324"/>
        <end position="338"/>
    </location>
</feature>
<feature type="compositionally biased region" description="Low complexity" evidence="6">
    <location>
        <begin position="365"/>
        <end position="378"/>
    </location>
</feature>
<evidence type="ECO:0000256" key="1">
    <source>
        <dbReference type="ARBA" id="ARBA00004162"/>
    </source>
</evidence>
<evidence type="ECO:0000259" key="7">
    <source>
        <dbReference type="PROSITE" id="PS51849"/>
    </source>
</evidence>
<evidence type="ECO:0000256" key="4">
    <source>
        <dbReference type="ARBA" id="ARBA00022989"/>
    </source>
</evidence>
<keyword evidence="5" id="KW-0472">Membrane</keyword>
<comment type="caution">
    <text evidence="8">The sequence shown here is derived from an EMBL/GenBank/DDBJ whole genome shotgun (WGS) entry which is preliminary data.</text>
</comment>
<evidence type="ECO:0000256" key="2">
    <source>
        <dbReference type="ARBA" id="ARBA00022475"/>
    </source>
</evidence>
<dbReference type="InterPro" id="IPR024449">
    <property type="entry name" value="Anti-sigma_RsgI_N"/>
</dbReference>
<dbReference type="PROSITE" id="PS51849">
    <property type="entry name" value="RSGI_N"/>
    <property type="match status" value="1"/>
</dbReference>
<evidence type="ECO:0000256" key="5">
    <source>
        <dbReference type="ARBA" id="ARBA00023136"/>
    </source>
</evidence>
<dbReference type="EMBL" id="JAUHTR010000014">
    <property type="protein sequence ID" value="MDN4526774.1"/>
    <property type="molecule type" value="Genomic_DNA"/>
</dbReference>
<protein>
    <recommendedName>
        <fullName evidence="7">RsgI N-terminal anti-sigma domain-containing protein</fullName>
    </recommendedName>
</protein>
<sequence>MTKGIVVEVKRHHIIVLSEGGVFRKVKNNGQPYAVGSDILLPNEPQSRPLFSLPVFNWKSATVFTFAILLLFFQLAPNTGQGVYAYVGMEMNPSIELSIDDDMLVQHITAYNSDGKKLVALLEDYHGQPLEKVTGKIFKICRAKGFIKPDQEVIVTTTLTKDVSKETQQKIEQKINSLMEQKALENKIDMTSLIISNKERKRAKKSGLTPAKYAIFMAAKEAGIPITQTDIKKKSIQELSDTVGPISDLLSTTPLGEYKHVSVFVHNEPSRDGIAETSHPVYEDDPVLILRENSGIKSDKPTEMAVDQSAAKKDAECSMSKPIPAAPAAPAQPGPPVPANKSSNERNSKNQPVTLPVIDAVKAPAAEPAKTSAPAAEPVKQSAPVATPAPVQEKKTDKPAAPASQESKGSGTAVISIPRETDKEVKTSLPPVSVPKEEKASTPSSSVSKEETKPASAPEREESKNTDRPKAPSVEIEIKLPEKVEASVPSQNSKETAVEMNEPQKERTVPVSEKQKDTSLSEASEPDCGGVNQNQQEAAEAEPAPVQEDTRSAVGQINEELTASSASIDDAA</sequence>
<name>A0ABT8I1C2_9BACL</name>
<evidence type="ECO:0000256" key="6">
    <source>
        <dbReference type="SAM" id="MobiDB-lite"/>
    </source>
</evidence>
<keyword evidence="9" id="KW-1185">Reference proteome</keyword>
<accession>A0ABT8I1C2</accession>
<dbReference type="Pfam" id="PF12791">
    <property type="entry name" value="RsgI_N"/>
    <property type="match status" value="1"/>
</dbReference>
<comment type="subcellular location">
    <subcellularLocation>
        <location evidence="1">Cell membrane</location>
        <topology evidence="1">Single-pass membrane protein</topology>
    </subcellularLocation>
</comment>
<feature type="compositionally biased region" description="Basic and acidic residues" evidence="6">
    <location>
        <begin position="448"/>
        <end position="485"/>
    </location>
</feature>
<feature type="region of interest" description="Disordered" evidence="6">
    <location>
        <begin position="365"/>
        <end position="572"/>
    </location>
</feature>
<feature type="compositionally biased region" description="Low complexity" evidence="6">
    <location>
        <begin position="531"/>
        <end position="547"/>
    </location>
</feature>
<feature type="compositionally biased region" description="Polar residues" evidence="6">
    <location>
        <begin position="553"/>
        <end position="572"/>
    </location>
</feature>
<proteinExistence type="predicted"/>
<reference evidence="8" key="1">
    <citation type="submission" date="2023-07" db="EMBL/GenBank/DDBJ databases">
        <title>Fictibacillus sp. isolated from freshwater pond.</title>
        <authorList>
            <person name="Kirdat K."/>
            <person name="Bhat A."/>
            <person name="Mourya A."/>
            <person name="Yadav A."/>
        </authorList>
    </citation>
    <scope>NUCLEOTIDE SEQUENCE</scope>
    <source>
        <strain evidence="8">NE201</strain>
    </source>
</reference>
<keyword evidence="3" id="KW-0812">Transmembrane</keyword>
<feature type="domain" description="RsgI N-terminal anti-sigma" evidence="7">
    <location>
        <begin position="2"/>
        <end position="50"/>
    </location>
</feature>
<keyword evidence="4" id="KW-1133">Transmembrane helix</keyword>
<keyword evidence="2" id="KW-1003">Cell membrane</keyword>
<dbReference type="Proteomes" id="UP001172721">
    <property type="component" value="Unassembled WGS sequence"/>
</dbReference>
<feature type="region of interest" description="Disordered" evidence="6">
    <location>
        <begin position="293"/>
        <end position="351"/>
    </location>
</feature>
<dbReference type="InterPro" id="IPR055431">
    <property type="entry name" value="RsgI_M"/>
</dbReference>
<dbReference type="RefSeq" id="WP_301167789.1">
    <property type="nucleotide sequence ID" value="NZ_JAUHTR010000014.1"/>
</dbReference>
<organism evidence="8 9">
    <name type="scientific">Fictibacillus fluitans</name>
    <dbReference type="NCBI Taxonomy" id="3058422"/>
    <lineage>
        <taxon>Bacteria</taxon>
        <taxon>Bacillati</taxon>
        <taxon>Bacillota</taxon>
        <taxon>Bacilli</taxon>
        <taxon>Bacillales</taxon>
        <taxon>Fictibacillaceae</taxon>
        <taxon>Fictibacillus</taxon>
    </lineage>
</organism>
<feature type="compositionally biased region" description="Basic and acidic residues" evidence="6">
    <location>
        <begin position="502"/>
        <end position="519"/>
    </location>
</feature>